<organism evidence="21 22">
    <name type="scientific">Photobacterium aphoticum</name>
    <dbReference type="NCBI Taxonomy" id="754436"/>
    <lineage>
        <taxon>Bacteria</taxon>
        <taxon>Pseudomonadati</taxon>
        <taxon>Pseudomonadota</taxon>
        <taxon>Gammaproteobacteria</taxon>
        <taxon>Vibrionales</taxon>
        <taxon>Vibrionaceae</taxon>
        <taxon>Photobacterium</taxon>
    </lineage>
</organism>
<keyword evidence="6" id="KW-0808">Transferase</keyword>
<evidence type="ECO:0000256" key="9">
    <source>
        <dbReference type="ARBA" id="ARBA00022777"/>
    </source>
</evidence>
<keyword evidence="12" id="KW-0902">Two-component regulatory system</keyword>
<feature type="region of interest" description="Disordered" evidence="16">
    <location>
        <begin position="874"/>
        <end position="909"/>
    </location>
</feature>
<dbReference type="InterPro" id="IPR005467">
    <property type="entry name" value="His_kinase_dom"/>
</dbReference>
<gene>
    <name evidence="21" type="ORF">ABT58_19250</name>
</gene>
<dbReference type="OrthoDB" id="9810730at2"/>
<dbReference type="Pfam" id="PF01627">
    <property type="entry name" value="Hpt"/>
    <property type="match status" value="1"/>
</dbReference>
<evidence type="ECO:0000256" key="14">
    <source>
        <dbReference type="PROSITE-ProRule" id="PRU00110"/>
    </source>
</evidence>
<dbReference type="InterPro" id="IPR008207">
    <property type="entry name" value="Sig_transdc_His_kin_Hpt_dom"/>
</dbReference>
<dbReference type="EMBL" id="LDOV01000037">
    <property type="protein sequence ID" value="KLU99148.1"/>
    <property type="molecule type" value="Genomic_DNA"/>
</dbReference>
<keyword evidence="7 17" id="KW-0812">Transmembrane</keyword>
<dbReference type="CDD" id="cd00088">
    <property type="entry name" value="HPT"/>
    <property type="match status" value="1"/>
</dbReference>
<dbReference type="InterPro" id="IPR011006">
    <property type="entry name" value="CheY-like_superfamily"/>
</dbReference>
<sequence length="1051" mass="116665">MRIIPNKIKPILLGSMLLIGIVPAAIYNSISSEKLNTVATQQIANGLSHRTALAAHSLDGVLEQRMLSIQKLASSPVFQLAHEQALSQGNFIADYLRESVKVDPGFSRIDVIDYHQGSIHPVASSIPYNPSTFNYYISQKSLTPLLREIPDLISGDRDRLFSSPQFANNKAFVYVISPIDNALPNSDESQRFLLIKYQLDELNSQLTFLGERSSDTDYVMLINPEGQVVLSGRHQGQQLNAFTDFSRFYAQNRTEIETQLQPEPEDTFTVSLASEMDTSLPAQKPVVTDKAKGRSPLLSYANRHDALMVATLAPLTFSEPGFPQWTLVSVTPKNAVTATLDYLQQWFLTALMFTAGIVMILALALTRHITEPIANLSRFAAQFKLGNYSRNKSFRGPQEFQVLHDALNQGAEKIADDTQQLNLALHKAKSADRAKSAFLANLSHEIRTPMNGMLGLTQLLLKTELTKEQDQHLRTLLDSGKHMMSLLNDILDFSKIEQGQLVLDPTHFCFTDLLGTIESTYHSLAQEKGIGFQIHCDFDQRRWFFADKARIRQILFNLLSNAIKFTEKGRVDITLSLDETLDSRRPQLTITVKDTGIGIPKNRITQIFDPFAQAEASTSRRFGGTGLGLSIVKQLINIMDGDINVSSLETIGSTFTVVLPLVEGHYIAQEHEDIDFDSRDFANLHVLIVEDNPLNVLIIDSFLKQRQFITSVANNGAEALEMLAQRHFDLILMDNHMPVMDGIETIGRIRKLSAPSCDTPIFACTADVFAETQRKMLDAGAQCVITKPLDERKLVDALQRFKSKITAMYHAREAEQQQRDNARQHAEQRTAQYNGEIQPNNIPGANRDAASPHAAINAQSLCQTTSSAALLQGSPLTQPHSATKQDTANHNATKPCYNNGNGKPQQTNGLATATLAPETKSDVEVAIPSTFDAAVSVPLEFTTLNIHALLDLMDNDHAIVAEFLNMFCQEHNQDVERLRVALTDADFDKAILISHSLKGAAGSISAHQVYDKAQQVEKQVKQRQQPNDCDIKTLDTALSALISEIRHKLNP</sequence>
<dbReference type="CDD" id="cd16922">
    <property type="entry name" value="HATPase_EvgS-ArcB-TorS-like"/>
    <property type="match status" value="1"/>
</dbReference>
<dbReference type="Gene3D" id="1.10.287.130">
    <property type="match status" value="1"/>
</dbReference>
<feature type="transmembrane region" description="Helical" evidence="17">
    <location>
        <begin position="346"/>
        <end position="365"/>
    </location>
</feature>
<dbReference type="Pfam" id="PF00512">
    <property type="entry name" value="HisKA"/>
    <property type="match status" value="1"/>
</dbReference>
<evidence type="ECO:0000256" key="10">
    <source>
        <dbReference type="ARBA" id="ARBA00022840"/>
    </source>
</evidence>
<evidence type="ECO:0000256" key="1">
    <source>
        <dbReference type="ARBA" id="ARBA00000085"/>
    </source>
</evidence>
<proteinExistence type="predicted"/>
<evidence type="ECO:0000256" key="2">
    <source>
        <dbReference type="ARBA" id="ARBA00004651"/>
    </source>
</evidence>
<evidence type="ECO:0000256" key="3">
    <source>
        <dbReference type="ARBA" id="ARBA00012438"/>
    </source>
</evidence>
<dbReference type="PROSITE" id="PS50110">
    <property type="entry name" value="RESPONSE_REGULATORY"/>
    <property type="match status" value="1"/>
</dbReference>
<evidence type="ECO:0000256" key="15">
    <source>
        <dbReference type="PROSITE-ProRule" id="PRU00169"/>
    </source>
</evidence>
<name>A0A0J1GI18_9GAMM</name>
<accession>A0A0J1GI18</accession>
<dbReference type="Gene3D" id="3.40.50.2300">
    <property type="match status" value="1"/>
</dbReference>
<dbReference type="CDD" id="cd17546">
    <property type="entry name" value="REC_hyHK_CKI1_RcsC-like"/>
    <property type="match status" value="1"/>
</dbReference>
<dbReference type="InterPro" id="IPR003661">
    <property type="entry name" value="HisK_dim/P_dom"/>
</dbReference>
<dbReference type="PROSITE" id="PS50894">
    <property type="entry name" value="HPT"/>
    <property type="match status" value="1"/>
</dbReference>
<evidence type="ECO:0000256" key="6">
    <source>
        <dbReference type="ARBA" id="ARBA00022679"/>
    </source>
</evidence>
<dbReference type="FunFam" id="3.30.565.10:FF:000010">
    <property type="entry name" value="Sensor histidine kinase RcsC"/>
    <property type="match status" value="1"/>
</dbReference>
<dbReference type="PATRIC" id="fig|754436.4.peg.4077"/>
<dbReference type="Pfam" id="PF00072">
    <property type="entry name" value="Response_reg"/>
    <property type="match status" value="1"/>
</dbReference>
<feature type="domain" description="HPt" evidence="20">
    <location>
        <begin position="956"/>
        <end position="1051"/>
    </location>
</feature>
<dbReference type="PANTHER" id="PTHR45339">
    <property type="entry name" value="HYBRID SIGNAL TRANSDUCTION HISTIDINE KINASE J"/>
    <property type="match status" value="1"/>
</dbReference>
<feature type="modified residue" description="Phosphohistidine" evidence="14">
    <location>
        <position position="995"/>
    </location>
</feature>
<dbReference type="SUPFAM" id="SSF52172">
    <property type="entry name" value="CheY-like"/>
    <property type="match status" value="1"/>
</dbReference>
<evidence type="ECO:0000313" key="21">
    <source>
        <dbReference type="EMBL" id="KLU99148.1"/>
    </source>
</evidence>
<comment type="caution">
    <text evidence="21">The sequence shown here is derived from an EMBL/GenBank/DDBJ whole genome shotgun (WGS) entry which is preliminary data.</text>
</comment>
<keyword evidence="4" id="KW-1003">Cell membrane</keyword>
<dbReference type="InterPro" id="IPR001789">
    <property type="entry name" value="Sig_transdc_resp-reg_receiver"/>
</dbReference>
<dbReference type="PROSITE" id="PS50109">
    <property type="entry name" value="HIS_KIN"/>
    <property type="match status" value="1"/>
</dbReference>
<evidence type="ECO:0000256" key="4">
    <source>
        <dbReference type="ARBA" id="ARBA00022475"/>
    </source>
</evidence>
<dbReference type="FunFam" id="1.10.287.130:FF:000004">
    <property type="entry name" value="Ethylene receptor 1"/>
    <property type="match status" value="1"/>
</dbReference>
<keyword evidence="11 17" id="KW-1133">Transmembrane helix</keyword>
<feature type="compositionally biased region" description="Polar residues" evidence="16">
    <location>
        <begin position="833"/>
        <end position="843"/>
    </location>
</feature>
<dbReference type="GO" id="GO:0000155">
    <property type="term" value="F:phosphorelay sensor kinase activity"/>
    <property type="evidence" value="ECO:0007669"/>
    <property type="project" value="InterPro"/>
</dbReference>
<feature type="domain" description="Response regulatory" evidence="19">
    <location>
        <begin position="685"/>
        <end position="802"/>
    </location>
</feature>
<evidence type="ECO:0000256" key="8">
    <source>
        <dbReference type="ARBA" id="ARBA00022741"/>
    </source>
</evidence>
<dbReference type="SUPFAM" id="SSF47384">
    <property type="entry name" value="Homodimeric domain of signal transducing histidine kinase"/>
    <property type="match status" value="1"/>
</dbReference>
<dbReference type="SUPFAM" id="SSF47226">
    <property type="entry name" value="Histidine-containing phosphotransfer domain, HPT domain"/>
    <property type="match status" value="1"/>
</dbReference>
<evidence type="ECO:0000256" key="16">
    <source>
        <dbReference type="SAM" id="MobiDB-lite"/>
    </source>
</evidence>
<evidence type="ECO:0000259" key="18">
    <source>
        <dbReference type="PROSITE" id="PS50109"/>
    </source>
</evidence>
<evidence type="ECO:0000256" key="17">
    <source>
        <dbReference type="SAM" id="Phobius"/>
    </source>
</evidence>
<dbReference type="InterPro" id="IPR036890">
    <property type="entry name" value="HATPase_C_sf"/>
</dbReference>
<evidence type="ECO:0000256" key="5">
    <source>
        <dbReference type="ARBA" id="ARBA00022553"/>
    </source>
</evidence>
<feature type="domain" description="Histidine kinase" evidence="18">
    <location>
        <begin position="441"/>
        <end position="663"/>
    </location>
</feature>
<dbReference type="Gene3D" id="6.10.340.10">
    <property type="match status" value="1"/>
</dbReference>
<dbReference type="InterPro" id="IPR036097">
    <property type="entry name" value="HisK_dim/P_sf"/>
</dbReference>
<dbReference type="AlphaFoldDB" id="A0A0J1GI18"/>
<dbReference type="Proteomes" id="UP000036426">
    <property type="component" value="Unassembled WGS sequence"/>
</dbReference>
<keyword evidence="9" id="KW-0418">Kinase</keyword>
<keyword evidence="5 15" id="KW-0597">Phosphoprotein</keyword>
<keyword evidence="13 17" id="KW-0472">Membrane</keyword>
<dbReference type="SMART" id="SM00387">
    <property type="entry name" value="HATPase_c"/>
    <property type="match status" value="1"/>
</dbReference>
<dbReference type="EC" id="2.7.13.3" evidence="3"/>
<dbReference type="GO" id="GO:0005524">
    <property type="term" value="F:ATP binding"/>
    <property type="evidence" value="ECO:0007669"/>
    <property type="project" value="UniProtKB-KW"/>
</dbReference>
<feature type="modified residue" description="4-aspartylphosphate" evidence="15">
    <location>
        <position position="734"/>
    </location>
</feature>
<protein>
    <recommendedName>
        <fullName evidence="3">histidine kinase</fullName>
        <ecNumber evidence="3">2.7.13.3</ecNumber>
    </recommendedName>
</protein>
<dbReference type="GO" id="GO:0005886">
    <property type="term" value="C:plasma membrane"/>
    <property type="evidence" value="ECO:0007669"/>
    <property type="project" value="UniProtKB-SubCell"/>
</dbReference>
<dbReference type="Pfam" id="PF02518">
    <property type="entry name" value="HATPase_c"/>
    <property type="match status" value="1"/>
</dbReference>
<reference evidence="21 22" key="1">
    <citation type="submission" date="2015-05" db="EMBL/GenBank/DDBJ databases">
        <title>Photobacterium galathea sp. nov.</title>
        <authorList>
            <person name="Machado H."/>
            <person name="Gram L."/>
        </authorList>
    </citation>
    <scope>NUCLEOTIDE SEQUENCE [LARGE SCALE GENOMIC DNA]</scope>
    <source>
        <strain evidence="21 22">DSM 25995</strain>
    </source>
</reference>
<dbReference type="Gene3D" id="3.30.565.10">
    <property type="entry name" value="Histidine kinase-like ATPase, C-terminal domain"/>
    <property type="match status" value="1"/>
</dbReference>
<evidence type="ECO:0000259" key="19">
    <source>
        <dbReference type="PROSITE" id="PS50110"/>
    </source>
</evidence>
<dbReference type="SMART" id="SM00073">
    <property type="entry name" value="HPT"/>
    <property type="match status" value="1"/>
</dbReference>
<dbReference type="PANTHER" id="PTHR45339:SF1">
    <property type="entry name" value="HYBRID SIGNAL TRANSDUCTION HISTIDINE KINASE J"/>
    <property type="match status" value="1"/>
</dbReference>
<dbReference type="Gene3D" id="1.20.120.160">
    <property type="entry name" value="HPT domain"/>
    <property type="match status" value="1"/>
</dbReference>
<evidence type="ECO:0000313" key="22">
    <source>
        <dbReference type="Proteomes" id="UP000036426"/>
    </source>
</evidence>
<evidence type="ECO:0000259" key="20">
    <source>
        <dbReference type="PROSITE" id="PS50894"/>
    </source>
</evidence>
<dbReference type="SMART" id="SM00388">
    <property type="entry name" value="HisKA"/>
    <property type="match status" value="1"/>
</dbReference>
<keyword evidence="10" id="KW-0067">ATP-binding</keyword>
<dbReference type="SMART" id="SM00448">
    <property type="entry name" value="REC"/>
    <property type="match status" value="1"/>
</dbReference>
<comment type="subcellular location">
    <subcellularLocation>
        <location evidence="2">Cell membrane</location>
        <topology evidence="2">Multi-pass membrane protein</topology>
    </subcellularLocation>
</comment>
<dbReference type="CDD" id="cd00082">
    <property type="entry name" value="HisKA"/>
    <property type="match status" value="1"/>
</dbReference>
<evidence type="ECO:0000256" key="12">
    <source>
        <dbReference type="ARBA" id="ARBA00023012"/>
    </source>
</evidence>
<dbReference type="SUPFAM" id="SSF55874">
    <property type="entry name" value="ATPase domain of HSP90 chaperone/DNA topoisomerase II/histidine kinase"/>
    <property type="match status" value="1"/>
</dbReference>
<dbReference type="RefSeq" id="WP_047876067.1">
    <property type="nucleotide sequence ID" value="NZ_BMYC01000006.1"/>
</dbReference>
<dbReference type="InterPro" id="IPR004358">
    <property type="entry name" value="Sig_transdc_His_kin-like_C"/>
</dbReference>
<keyword evidence="8" id="KW-0547">Nucleotide-binding</keyword>
<dbReference type="InterPro" id="IPR003594">
    <property type="entry name" value="HATPase_dom"/>
</dbReference>
<dbReference type="PRINTS" id="PR00344">
    <property type="entry name" value="BCTRLSENSOR"/>
</dbReference>
<feature type="region of interest" description="Disordered" evidence="16">
    <location>
        <begin position="833"/>
        <end position="852"/>
    </location>
</feature>
<dbReference type="InterPro" id="IPR036641">
    <property type="entry name" value="HPT_dom_sf"/>
</dbReference>
<evidence type="ECO:0000256" key="7">
    <source>
        <dbReference type="ARBA" id="ARBA00022692"/>
    </source>
</evidence>
<keyword evidence="22" id="KW-1185">Reference proteome</keyword>
<evidence type="ECO:0000256" key="11">
    <source>
        <dbReference type="ARBA" id="ARBA00022989"/>
    </source>
</evidence>
<evidence type="ECO:0000256" key="13">
    <source>
        <dbReference type="ARBA" id="ARBA00023136"/>
    </source>
</evidence>
<comment type="catalytic activity">
    <reaction evidence="1">
        <text>ATP + protein L-histidine = ADP + protein N-phospho-L-histidine.</text>
        <dbReference type="EC" id="2.7.13.3"/>
    </reaction>
</comment>